<dbReference type="Proteomes" id="UP000184052">
    <property type="component" value="Unassembled WGS sequence"/>
</dbReference>
<evidence type="ECO:0000313" key="2">
    <source>
        <dbReference type="EMBL" id="SHJ79186.1"/>
    </source>
</evidence>
<dbReference type="PANTHER" id="PTHR12526">
    <property type="entry name" value="GLYCOSYLTRANSFERASE"/>
    <property type="match status" value="1"/>
</dbReference>
<dbReference type="EMBL" id="FQZL01000038">
    <property type="protein sequence ID" value="SHJ79186.1"/>
    <property type="molecule type" value="Genomic_DNA"/>
</dbReference>
<dbReference type="PANTHER" id="PTHR12526:SF630">
    <property type="entry name" value="GLYCOSYLTRANSFERASE"/>
    <property type="match status" value="1"/>
</dbReference>
<keyword evidence="2" id="KW-0808">Transferase</keyword>
<dbReference type="STRING" id="1121476.SAMN02745751_03382"/>
<evidence type="ECO:0000259" key="1">
    <source>
        <dbReference type="Pfam" id="PF00534"/>
    </source>
</evidence>
<dbReference type="OrthoDB" id="9813638at2"/>
<organism evidence="2 3">
    <name type="scientific">Dethiosulfatibacter aminovorans DSM 17477</name>
    <dbReference type="NCBI Taxonomy" id="1121476"/>
    <lineage>
        <taxon>Bacteria</taxon>
        <taxon>Bacillati</taxon>
        <taxon>Bacillota</taxon>
        <taxon>Tissierellia</taxon>
        <taxon>Dethiosulfatibacter</taxon>
    </lineage>
</organism>
<keyword evidence="3" id="KW-1185">Reference proteome</keyword>
<dbReference type="Gene3D" id="3.40.50.2000">
    <property type="entry name" value="Glycogen Phosphorylase B"/>
    <property type="match status" value="2"/>
</dbReference>
<reference evidence="2 3" key="1">
    <citation type="submission" date="2016-11" db="EMBL/GenBank/DDBJ databases">
        <authorList>
            <person name="Jaros S."/>
            <person name="Januszkiewicz K."/>
            <person name="Wedrychowicz H."/>
        </authorList>
    </citation>
    <scope>NUCLEOTIDE SEQUENCE [LARGE SCALE GENOMIC DNA]</scope>
    <source>
        <strain evidence="2 3">DSM 17477</strain>
    </source>
</reference>
<sequence>MIMKDKLVILYHTNLSGNPSAGPTYSVPKQIEAQSEIDEVLWINTTNARVHKWEETGLFHTCEEYGFNTLEDLPKPFDKPDVVVFESFYQSSDVRLAKELRRKNIPYVIVPRGALTKKAQHIKRNKKVLGNIMMFRSFAKHAAGIQYLTEKEKADSGNKWNKNTFVIPNGIVIPSVIKKYFSEDKIVFSFIGRISIHHKGLDLLIDAIKGCSDELLFKKGAFNIYGPDDAGSVEALHNMIDEKGLGNLVFLKPGVHGSEKEEVLLNTDVFVLTSRFEGHPMGLLEALSYGIPALVTTGSNMSSEIQSFDAGWIGETDSQSIKDALVSCISNVQEIPRKGHNATILAKEYEWNKLAKGFHSLVVECIIRKNRSI</sequence>
<dbReference type="InterPro" id="IPR001296">
    <property type="entry name" value="Glyco_trans_1"/>
</dbReference>
<dbReference type="Pfam" id="PF00534">
    <property type="entry name" value="Glycos_transf_1"/>
    <property type="match status" value="1"/>
</dbReference>
<dbReference type="GO" id="GO:0016757">
    <property type="term" value="F:glycosyltransferase activity"/>
    <property type="evidence" value="ECO:0007669"/>
    <property type="project" value="InterPro"/>
</dbReference>
<evidence type="ECO:0000313" key="3">
    <source>
        <dbReference type="Proteomes" id="UP000184052"/>
    </source>
</evidence>
<protein>
    <submittedName>
        <fullName evidence="2">Glycosyltransferase involved in cell wall bisynthesis</fullName>
    </submittedName>
</protein>
<accession>A0A1M6M6R3</accession>
<dbReference type="AlphaFoldDB" id="A0A1M6M6R3"/>
<gene>
    <name evidence="2" type="ORF">SAMN02745751_03382</name>
</gene>
<dbReference type="SUPFAM" id="SSF53756">
    <property type="entry name" value="UDP-Glycosyltransferase/glycogen phosphorylase"/>
    <property type="match status" value="1"/>
</dbReference>
<name>A0A1M6M6R3_9FIRM</name>
<proteinExistence type="predicted"/>
<feature type="domain" description="Glycosyl transferase family 1" evidence="1">
    <location>
        <begin position="181"/>
        <end position="331"/>
    </location>
</feature>